<keyword evidence="7" id="KW-0067">ATP-binding</keyword>
<evidence type="ECO:0000256" key="2">
    <source>
        <dbReference type="ARBA" id="ARBA00012438"/>
    </source>
</evidence>
<feature type="transmembrane region" description="Helical" evidence="9">
    <location>
        <begin position="76"/>
        <end position="95"/>
    </location>
</feature>
<evidence type="ECO:0000259" key="10">
    <source>
        <dbReference type="Pfam" id="PF02518"/>
    </source>
</evidence>
<dbReference type="Pfam" id="PF07730">
    <property type="entry name" value="HisKA_3"/>
    <property type="match status" value="1"/>
</dbReference>
<dbReference type="InterPro" id="IPR011712">
    <property type="entry name" value="Sig_transdc_His_kin_sub3_dim/P"/>
</dbReference>
<keyword evidence="9" id="KW-0472">Membrane</keyword>
<dbReference type="EMBL" id="BAABAE010000003">
    <property type="protein sequence ID" value="GAA3742771.1"/>
    <property type="molecule type" value="Genomic_DNA"/>
</dbReference>
<dbReference type="Proteomes" id="UP001501004">
    <property type="component" value="Unassembled WGS sequence"/>
</dbReference>
<dbReference type="RefSeq" id="WP_344755844.1">
    <property type="nucleotide sequence ID" value="NZ_BAABAE010000003.1"/>
</dbReference>
<dbReference type="SUPFAM" id="SSF55874">
    <property type="entry name" value="ATPase domain of HSP90 chaperone/DNA topoisomerase II/histidine kinase"/>
    <property type="match status" value="1"/>
</dbReference>
<protein>
    <recommendedName>
        <fullName evidence="2">histidine kinase</fullName>
        <ecNumber evidence="2">2.7.13.3</ecNumber>
    </recommendedName>
</protein>
<dbReference type="InterPro" id="IPR050482">
    <property type="entry name" value="Sensor_HK_TwoCompSys"/>
</dbReference>
<feature type="transmembrane region" description="Helical" evidence="9">
    <location>
        <begin position="133"/>
        <end position="159"/>
    </location>
</feature>
<dbReference type="CDD" id="cd16917">
    <property type="entry name" value="HATPase_UhpB-NarQ-NarX-like"/>
    <property type="match status" value="1"/>
</dbReference>
<keyword evidence="13" id="KW-1185">Reference proteome</keyword>
<evidence type="ECO:0000259" key="11">
    <source>
        <dbReference type="Pfam" id="PF07730"/>
    </source>
</evidence>
<keyword evidence="5" id="KW-0547">Nucleotide-binding</keyword>
<keyword evidence="9" id="KW-0812">Transmembrane</keyword>
<dbReference type="EC" id="2.7.13.3" evidence="2"/>
<evidence type="ECO:0000256" key="7">
    <source>
        <dbReference type="ARBA" id="ARBA00022840"/>
    </source>
</evidence>
<dbReference type="Gene3D" id="1.20.5.1930">
    <property type="match status" value="1"/>
</dbReference>
<dbReference type="GO" id="GO:0016301">
    <property type="term" value="F:kinase activity"/>
    <property type="evidence" value="ECO:0007669"/>
    <property type="project" value="UniProtKB-KW"/>
</dbReference>
<keyword evidence="9" id="KW-1133">Transmembrane helix</keyword>
<dbReference type="Gene3D" id="3.30.565.10">
    <property type="entry name" value="Histidine kinase-like ATPase, C-terminal domain"/>
    <property type="match status" value="1"/>
</dbReference>
<keyword evidence="3" id="KW-0597">Phosphoprotein</keyword>
<evidence type="ECO:0000256" key="6">
    <source>
        <dbReference type="ARBA" id="ARBA00022777"/>
    </source>
</evidence>
<accession>A0ABP7FSH6</accession>
<dbReference type="InterPro" id="IPR003594">
    <property type="entry name" value="HATPase_dom"/>
</dbReference>
<feature type="transmembrane region" description="Helical" evidence="9">
    <location>
        <begin position="20"/>
        <end position="39"/>
    </location>
</feature>
<dbReference type="PANTHER" id="PTHR24421">
    <property type="entry name" value="NITRATE/NITRITE SENSOR PROTEIN NARX-RELATED"/>
    <property type="match status" value="1"/>
</dbReference>
<evidence type="ECO:0000256" key="8">
    <source>
        <dbReference type="ARBA" id="ARBA00023012"/>
    </source>
</evidence>
<keyword evidence="4" id="KW-0808">Transferase</keyword>
<evidence type="ECO:0000256" key="1">
    <source>
        <dbReference type="ARBA" id="ARBA00000085"/>
    </source>
</evidence>
<sequence>MSEPGSHGYGRRGTGPPRWVALWVPVIVSFAIQVLPVLLPRRFGPVLAPIAHPREFAFALLIMMVGPLALIAARRFPGPVVAVTAAAASIAMLFGGQDWPPYIALGFAIVSAIVRGARMWAWTSVGAAWLTTLVWALAIGVAWHPLRIAGVTLGILIVFGIGEGLRTRREQFAEYRRIAAERRSSELQAERVRLARELHDVLAHSLSQINVQAGVGLHLMESQPQKAADALASIKLTSKTALDEVRSVLGILRSDGNPDAPLVPEPDLSRLPGLAASVTSQGVTVALDDSLTEPPPAATQLAIYRIVQESLTNVLRHAEATAATVRIVEGGGEYVVTVVDDGTAAGASGPADGDGRGLLGMRERAELLGGSFQAGREPGGSFRVEARIPMRGSQ</sequence>
<feature type="transmembrane region" description="Helical" evidence="9">
    <location>
        <begin position="102"/>
        <end position="121"/>
    </location>
</feature>
<dbReference type="InterPro" id="IPR036890">
    <property type="entry name" value="HATPase_C_sf"/>
</dbReference>
<evidence type="ECO:0000313" key="12">
    <source>
        <dbReference type="EMBL" id="GAA3742771.1"/>
    </source>
</evidence>
<organism evidence="12 13">
    <name type="scientific">Leifsonella bigeumensis</name>
    <dbReference type="NCBI Taxonomy" id="433643"/>
    <lineage>
        <taxon>Bacteria</taxon>
        <taxon>Bacillati</taxon>
        <taxon>Actinomycetota</taxon>
        <taxon>Actinomycetes</taxon>
        <taxon>Micrococcales</taxon>
        <taxon>Microbacteriaceae</taxon>
        <taxon>Leifsonella</taxon>
    </lineage>
</organism>
<dbReference type="Pfam" id="PF02518">
    <property type="entry name" value="HATPase_c"/>
    <property type="match status" value="1"/>
</dbReference>
<gene>
    <name evidence="12" type="ORF">GCM10022239_17850</name>
</gene>
<name>A0ABP7FSH6_9MICO</name>
<evidence type="ECO:0000313" key="13">
    <source>
        <dbReference type="Proteomes" id="UP001501004"/>
    </source>
</evidence>
<feature type="transmembrane region" description="Helical" evidence="9">
    <location>
        <begin position="51"/>
        <end position="70"/>
    </location>
</feature>
<comment type="caution">
    <text evidence="12">The sequence shown here is derived from an EMBL/GenBank/DDBJ whole genome shotgun (WGS) entry which is preliminary data.</text>
</comment>
<keyword evidence="6 12" id="KW-0418">Kinase</keyword>
<evidence type="ECO:0000256" key="3">
    <source>
        <dbReference type="ARBA" id="ARBA00022553"/>
    </source>
</evidence>
<keyword evidence="8" id="KW-0902">Two-component regulatory system</keyword>
<feature type="domain" description="Signal transduction histidine kinase subgroup 3 dimerisation and phosphoacceptor" evidence="11">
    <location>
        <begin position="190"/>
        <end position="255"/>
    </location>
</feature>
<comment type="catalytic activity">
    <reaction evidence="1">
        <text>ATP + protein L-histidine = ADP + protein N-phospho-L-histidine.</text>
        <dbReference type="EC" id="2.7.13.3"/>
    </reaction>
</comment>
<dbReference type="PANTHER" id="PTHR24421:SF10">
    <property type="entry name" value="NITRATE_NITRITE SENSOR PROTEIN NARQ"/>
    <property type="match status" value="1"/>
</dbReference>
<reference evidence="13" key="1">
    <citation type="journal article" date="2019" name="Int. J. Syst. Evol. Microbiol.">
        <title>The Global Catalogue of Microorganisms (GCM) 10K type strain sequencing project: providing services to taxonomists for standard genome sequencing and annotation.</title>
        <authorList>
            <consortium name="The Broad Institute Genomics Platform"/>
            <consortium name="The Broad Institute Genome Sequencing Center for Infectious Disease"/>
            <person name="Wu L."/>
            <person name="Ma J."/>
        </authorList>
    </citation>
    <scope>NUCLEOTIDE SEQUENCE [LARGE SCALE GENOMIC DNA]</scope>
    <source>
        <strain evidence="13">JCM 16949</strain>
    </source>
</reference>
<evidence type="ECO:0000256" key="5">
    <source>
        <dbReference type="ARBA" id="ARBA00022741"/>
    </source>
</evidence>
<proteinExistence type="predicted"/>
<evidence type="ECO:0000256" key="9">
    <source>
        <dbReference type="SAM" id="Phobius"/>
    </source>
</evidence>
<evidence type="ECO:0000256" key="4">
    <source>
        <dbReference type="ARBA" id="ARBA00022679"/>
    </source>
</evidence>
<feature type="domain" description="Histidine kinase/HSP90-like ATPase" evidence="10">
    <location>
        <begin position="300"/>
        <end position="391"/>
    </location>
</feature>